<evidence type="ECO:0000313" key="3">
    <source>
        <dbReference type="Proteomes" id="UP001589810"/>
    </source>
</evidence>
<keyword evidence="1" id="KW-0472">Membrane</keyword>
<dbReference type="EMBL" id="JBHLUD010000006">
    <property type="protein sequence ID" value="MFC0543556.1"/>
    <property type="molecule type" value="Genomic_DNA"/>
</dbReference>
<reference evidence="2 3" key="1">
    <citation type="submission" date="2024-09" db="EMBL/GenBank/DDBJ databases">
        <authorList>
            <person name="Sun Q."/>
            <person name="Mori K."/>
        </authorList>
    </citation>
    <scope>NUCLEOTIDE SEQUENCE [LARGE SCALE GENOMIC DNA]</scope>
    <source>
        <strain evidence="2 3">TBRC 1432</strain>
    </source>
</reference>
<keyword evidence="1" id="KW-0812">Transmembrane</keyword>
<comment type="caution">
    <text evidence="2">The sequence shown here is derived from an EMBL/GenBank/DDBJ whole genome shotgun (WGS) entry which is preliminary data.</text>
</comment>
<proteinExistence type="predicted"/>
<evidence type="ECO:0000313" key="2">
    <source>
        <dbReference type="EMBL" id="MFC0543556.1"/>
    </source>
</evidence>
<sequence length="97" mass="9939">MVDRYTKGAVGVMVAAVIGLVIGASMHAKYASEVQSCSTLLHQIEQRVSSTYKATCTTASSMAGIGTAIMVVCGAVAVLAAVVGIVRYLQTVQSKSA</sequence>
<feature type="transmembrane region" description="Helical" evidence="1">
    <location>
        <begin position="9"/>
        <end position="28"/>
    </location>
</feature>
<dbReference type="Proteomes" id="UP001589810">
    <property type="component" value="Unassembled WGS sequence"/>
</dbReference>
<dbReference type="RefSeq" id="WP_273940103.1">
    <property type="nucleotide sequence ID" value="NZ_CP097263.1"/>
</dbReference>
<evidence type="ECO:0000256" key="1">
    <source>
        <dbReference type="SAM" id="Phobius"/>
    </source>
</evidence>
<accession>A0ABV6MUR2</accession>
<feature type="transmembrane region" description="Helical" evidence="1">
    <location>
        <begin position="68"/>
        <end position="89"/>
    </location>
</feature>
<keyword evidence="3" id="KW-1185">Reference proteome</keyword>
<protein>
    <submittedName>
        <fullName evidence="2">Uncharacterized protein</fullName>
    </submittedName>
</protein>
<organism evidence="2 3">
    <name type="scientific">Kutzneria chonburiensis</name>
    <dbReference type="NCBI Taxonomy" id="1483604"/>
    <lineage>
        <taxon>Bacteria</taxon>
        <taxon>Bacillati</taxon>
        <taxon>Actinomycetota</taxon>
        <taxon>Actinomycetes</taxon>
        <taxon>Pseudonocardiales</taxon>
        <taxon>Pseudonocardiaceae</taxon>
        <taxon>Kutzneria</taxon>
    </lineage>
</organism>
<name>A0ABV6MUR2_9PSEU</name>
<keyword evidence="1" id="KW-1133">Transmembrane helix</keyword>
<gene>
    <name evidence="2" type="ORF">ACFFH7_18790</name>
</gene>